<evidence type="ECO:0000259" key="1">
    <source>
        <dbReference type="Pfam" id="PF10040"/>
    </source>
</evidence>
<sequence>MPNRYWIPLDTRQVPKATHLHAVVCDWFDRPADGYDGVDHSAGDKPYRISAPASRRGELGVEVSTLTDAVDDRLRQVAVPSRTIRLGSEQEVQVGRGVKLSSNSWAELAQSTAVRGATWRVHFMTPTMFRTGQQSHLLPTPSLLLGGAARTWNLRSGQADIELPRDLDRHIHVTDLSLESAPIEVGGARLNGLIGYADFRCVSDGPAEAAATLFSFLPYVGVGSHKSRGLGCVDVEVRRRRPAA</sequence>
<reference evidence="2 3" key="1">
    <citation type="submission" date="2016-11" db="EMBL/GenBank/DDBJ databases">
        <authorList>
            <person name="Jaros S."/>
            <person name="Januszkiewicz K."/>
            <person name="Wedrychowicz H."/>
        </authorList>
    </citation>
    <scope>NUCLEOTIDE SEQUENCE [LARGE SCALE GENOMIC DNA]</scope>
    <source>
        <strain evidence="2 3">DSM 12906</strain>
    </source>
</reference>
<evidence type="ECO:0000313" key="2">
    <source>
        <dbReference type="EMBL" id="SHJ46960.1"/>
    </source>
</evidence>
<dbReference type="Proteomes" id="UP000184512">
    <property type="component" value="Unassembled WGS sequence"/>
</dbReference>
<organism evidence="2 3">
    <name type="scientific">Tessaracoccus bendigoensis DSM 12906</name>
    <dbReference type="NCBI Taxonomy" id="1123357"/>
    <lineage>
        <taxon>Bacteria</taxon>
        <taxon>Bacillati</taxon>
        <taxon>Actinomycetota</taxon>
        <taxon>Actinomycetes</taxon>
        <taxon>Propionibacteriales</taxon>
        <taxon>Propionibacteriaceae</taxon>
        <taxon>Tessaracoccus</taxon>
    </lineage>
</organism>
<dbReference type="EMBL" id="FQZG01000051">
    <property type="protein sequence ID" value="SHJ46960.1"/>
    <property type="molecule type" value="Genomic_DNA"/>
</dbReference>
<dbReference type="InterPro" id="IPR019267">
    <property type="entry name" value="CRISPR-assoc_Cas6_C"/>
</dbReference>
<name>A0A1M6JJU8_9ACTN</name>
<accession>A0A1M6JJU8</accession>
<dbReference type="Gene3D" id="3.30.70.1900">
    <property type="match status" value="1"/>
</dbReference>
<dbReference type="STRING" id="1123357.SAMN02745244_02580"/>
<dbReference type="AlphaFoldDB" id="A0A1M6JJU8"/>
<dbReference type="CDD" id="cd21141">
    <property type="entry name" value="Cas6_III-like"/>
    <property type="match status" value="1"/>
</dbReference>
<dbReference type="Pfam" id="PF10040">
    <property type="entry name" value="CRISPR_Cas6"/>
    <property type="match status" value="1"/>
</dbReference>
<feature type="domain" description="CRISPR-associated protein Cas6 C-terminal" evidence="1">
    <location>
        <begin position="121"/>
        <end position="232"/>
    </location>
</feature>
<dbReference type="OrthoDB" id="3725852at2"/>
<keyword evidence="3" id="KW-1185">Reference proteome</keyword>
<proteinExistence type="predicted"/>
<evidence type="ECO:0000313" key="3">
    <source>
        <dbReference type="Proteomes" id="UP000184512"/>
    </source>
</evidence>
<protein>
    <submittedName>
        <fullName evidence="2">CRISPR/Cas system endoribonuclease Cas6, RAMP superfamily</fullName>
    </submittedName>
</protein>
<gene>
    <name evidence="2" type="ORF">SAMN02745244_02580</name>
</gene>